<gene>
    <name evidence="1" type="ORF">SAMN05421803_107157</name>
</gene>
<keyword evidence="2" id="KW-1185">Reference proteome</keyword>
<name>A0A1M6KFP2_9ACTN</name>
<evidence type="ECO:0000313" key="1">
    <source>
        <dbReference type="EMBL" id="SHJ57756.1"/>
    </source>
</evidence>
<accession>A0A1M6KFP2</accession>
<evidence type="ECO:0000313" key="2">
    <source>
        <dbReference type="Proteomes" id="UP000184452"/>
    </source>
</evidence>
<reference evidence="1 2" key="1">
    <citation type="submission" date="2016-11" db="EMBL/GenBank/DDBJ databases">
        <authorList>
            <person name="Jaros S."/>
            <person name="Januszkiewicz K."/>
            <person name="Wedrychowicz H."/>
        </authorList>
    </citation>
    <scope>NUCLEOTIDE SEQUENCE [LARGE SCALE GENOMIC DNA]</scope>
    <source>
        <strain evidence="1 2">CGMCC 4.5723</strain>
    </source>
</reference>
<organism evidence="1 2">
    <name type="scientific">Nocardiopsis flavescens</name>
    <dbReference type="NCBI Taxonomy" id="758803"/>
    <lineage>
        <taxon>Bacteria</taxon>
        <taxon>Bacillati</taxon>
        <taxon>Actinomycetota</taxon>
        <taxon>Actinomycetes</taxon>
        <taxon>Streptosporangiales</taxon>
        <taxon>Nocardiopsidaceae</taxon>
        <taxon>Nocardiopsis</taxon>
    </lineage>
</organism>
<dbReference type="EMBL" id="FQZK01000007">
    <property type="protein sequence ID" value="SHJ57756.1"/>
    <property type="molecule type" value="Genomic_DNA"/>
</dbReference>
<proteinExistence type="predicted"/>
<dbReference type="Proteomes" id="UP000184452">
    <property type="component" value="Unassembled WGS sequence"/>
</dbReference>
<dbReference type="AlphaFoldDB" id="A0A1M6KFP2"/>
<sequence length="59" mass="6611">MGQLDKGAAVIDPNDECGVISRIYTEEGTEFAEVEYDEPQWTGEYTLDWDAADVRPADQ</sequence>
<protein>
    <submittedName>
        <fullName evidence="1">Uncharacterized protein</fullName>
    </submittedName>
</protein>
<dbReference type="STRING" id="758803.SAMN05421803_107157"/>
<dbReference type="RefSeq" id="WP_073379790.1">
    <property type="nucleotide sequence ID" value="NZ_FQZK01000007.1"/>
</dbReference>